<evidence type="ECO:0000256" key="1">
    <source>
        <dbReference type="SAM" id="SignalP"/>
    </source>
</evidence>
<sequence length="50" mass="5111">MQIKCRWPARVFAVAAVAAMLAGCAAGGADGEKSSITTYGTLDVGISHTR</sequence>
<proteinExistence type="predicted"/>
<keyword evidence="1" id="KW-0732">Signal</keyword>
<dbReference type="Proteomes" id="UP000189627">
    <property type="component" value="Chromosome 1"/>
</dbReference>
<reference evidence="3" key="1">
    <citation type="submission" date="2017-02" db="EMBL/GenBank/DDBJ databases">
        <title>Complete genome sequence of Cupriavidus necator strain NH9, a 3-chlorobenzoate degrader.</title>
        <authorList>
            <person name="Moriuchi R."/>
            <person name="Dohra H."/>
            <person name="Ogawa N."/>
        </authorList>
    </citation>
    <scope>NUCLEOTIDE SEQUENCE [LARGE SCALE GENOMIC DNA]</scope>
    <source>
        <strain evidence="3">NH9</strain>
    </source>
</reference>
<name>A0A1U9UPF3_CUPNE</name>
<gene>
    <name evidence="2" type="ORF">BJN34_11660</name>
</gene>
<evidence type="ECO:0000313" key="2">
    <source>
        <dbReference type="EMBL" id="AQV94542.1"/>
    </source>
</evidence>
<organism evidence="2 3">
    <name type="scientific">Cupriavidus necator</name>
    <name type="common">Alcaligenes eutrophus</name>
    <name type="synonym">Ralstonia eutropha</name>
    <dbReference type="NCBI Taxonomy" id="106590"/>
    <lineage>
        <taxon>Bacteria</taxon>
        <taxon>Pseudomonadati</taxon>
        <taxon>Pseudomonadota</taxon>
        <taxon>Betaproteobacteria</taxon>
        <taxon>Burkholderiales</taxon>
        <taxon>Burkholderiaceae</taxon>
        <taxon>Cupriavidus</taxon>
    </lineage>
</organism>
<evidence type="ECO:0000313" key="3">
    <source>
        <dbReference type="Proteomes" id="UP000189627"/>
    </source>
</evidence>
<feature type="chain" id="PRO_5010717471" evidence="1">
    <location>
        <begin position="29"/>
        <end position="50"/>
    </location>
</feature>
<dbReference type="RefSeq" id="WP_164704852.1">
    <property type="nucleotide sequence ID" value="NZ_CP017757.2"/>
</dbReference>
<dbReference type="PROSITE" id="PS51257">
    <property type="entry name" value="PROKAR_LIPOPROTEIN"/>
    <property type="match status" value="1"/>
</dbReference>
<feature type="signal peptide" evidence="1">
    <location>
        <begin position="1"/>
        <end position="28"/>
    </location>
</feature>
<protein>
    <submittedName>
        <fullName evidence="2">Uncharacterized protein</fullName>
    </submittedName>
</protein>
<dbReference type="AlphaFoldDB" id="A0A1U9UPF3"/>
<dbReference type="KEGG" id="cuh:BJN34_11660"/>
<dbReference type="EMBL" id="CP017757">
    <property type="protein sequence ID" value="AQV94542.1"/>
    <property type="molecule type" value="Genomic_DNA"/>
</dbReference>
<accession>A0A1U9UPF3</accession>